<name>A0A8T2KX46_ASTMX</name>
<dbReference type="SUPFAM" id="SSF48726">
    <property type="entry name" value="Immunoglobulin"/>
    <property type="match status" value="1"/>
</dbReference>
<comment type="caution">
    <text evidence="1">The sequence shown here is derived from an EMBL/GenBank/DDBJ whole genome shotgun (WGS) entry which is preliminary data.</text>
</comment>
<dbReference type="InterPro" id="IPR036179">
    <property type="entry name" value="Ig-like_dom_sf"/>
</dbReference>
<evidence type="ECO:0000313" key="2">
    <source>
        <dbReference type="Proteomes" id="UP000752171"/>
    </source>
</evidence>
<dbReference type="AlphaFoldDB" id="A0A8T2KX46"/>
<organism evidence="1 2">
    <name type="scientific">Astyanax mexicanus</name>
    <name type="common">Blind cave fish</name>
    <name type="synonym">Astyanax fasciatus mexicanus</name>
    <dbReference type="NCBI Taxonomy" id="7994"/>
    <lineage>
        <taxon>Eukaryota</taxon>
        <taxon>Metazoa</taxon>
        <taxon>Chordata</taxon>
        <taxon>Craniata</taxon>
        <taxon>Vertebrata</taxon>
        <taxon>Euteleostomi</taxon>
        <taxon>Actinopterygii</taxon>
        <taxon>Neopterygii</taxon>
        <taxon>Teleostei</taxon>
        <taxon>Ostariophysi</taxon>
        <taxon>Characiformes</taxon>
        <taxon>Characoidei</taxon>
        <taxon>Acestrorhamphidae</taxon>
        <taxon>Acestrorhamphinae</taxon>
        <taxon>Astyanax</taxon>
    </lineage>
</organism>
<reference evidence="1 2" key="1">
    <citation type="submission" date="2021-07" db="EMBL/GenBank/DDBJ databases">
        <authorList>
            <person name="Imarazene B."/>
            <person name="Zahm M."/>
            <person name="Klopp C."/>
            <person name="Cabau C."/>
            <person name="Beille S."/>
            <person name="Jouanno E."/>
            <person name="Castinel A."/>
            <person name="Lluch J."/>
            <person name="Gil L."/>
            <person name="Kuchtly C."/>
            <person name="Lopez Roques C."/>
            <person name="Donnadieu C."/>
            <person name="Parrinello H."/>
            <person name="Journot L."/>
            <person name="Du K."/>
            <person name="Schartl M."/>
            <person name="Retaux S."/>
            <person name="Guiguen Y."/>
        </authorList>
    </citation>
    <scope>NUCLEOTIDE SEQUENCE [LARGE SCALE GENOMIC DNA]</scope>
    <source>
        <strain evidence="1">Pach_M1</strain>
        <tissue evidence="1">Testis</tissue>
    </source>
</reference>
<accession>A0A8T2KX46</accession>
<proteinExistence type="predicted"/>
<gene>
    <name evidence="1" type="ORF">AMEX_G25200</name>
</gene>
<dbReference type="EMBL" id="JAICCE010000022">
    <property type="protein sequence ID" value="KAG9261616.1"/>
    <property type="molecule type" value="Genomic_DNA"/>
</dbReference>
<dbReference type="Proteomes" id="UP000752171">
    <property type="component" value="Unassembled WGS sequence"/>
</dbReference>
<evidence type="ECO:0000313" key="1">
    <source>
        <dbReference type="EMBL" id="KAG9261616.1"/>
    </source>
</evidence>
<sequence>MSGSESGPPVVKGKLHGAAVLPCTGRCSGVVSWTVLHKHSDILAECDQTSCRSVKEGYQMIYNQYLQGDFSLIISEADYSKRGLYTCDCDDTDLFRLRVMEVEKVLHQHRTARELVICCGF</sequence>
<protein>
    <submittedName>
        <fullName evidence="1">Uncharacterized protein</fullName>
    </submittedName>
</protein>
<dbReference type="InterPro" id="IPR013783">
    <property type="entry name" value="Ig-like_fold"/>
</dbReference>
<dbReference type="Gene3D" id="2.60.40.10">
    <property type="entry name" value="Immunoglobulins"/>
    <property type="match status" value="1"/>
</dbReference>